<organism evidence="15 16">
    <name type="scientific">Lepisosteus oculatus</name>
    <name type="common">Spotted gar</name>
    <dbReference type="NCBI Taxonomy" id="7918"/>
    <lineage>
        <taxon>Eukaryota</taxon>
        <taxon>Metazoa</taxon>
        <taxon>Chordata</taxon>
        <taxon>Craniata</taxon>
        <taxon>Vertebrata</taxon>
        <taxon>Euteleostomi</taxon>
        <taxon>Actinopterygii</taxon>
        <taxon>Neopterygii</taxon>
        <taxon>Holostei</taxon>
        <taxon>Semionotiformes</taxon>
        <taxon>Lepisosteidae</taxon>
        <taxon>Lepisosteus</taxon>
    </lineage>
</organism>
<reference evidence="15" key="2">
    <citation type="submission" date="2025-08" db="UniProtKB">
        <authorList>
            <consortium name="Ensembl"/>
        </authorList>
    </citation>
    <scope>IDENTIFICATION</scope>
</reference>
<dbReference type="AlphaFoldDB" id="W5M4F4"/>
<dbReference type="PANTHER" id="PTHR10423:SF3">
    <property type="entry name" value="INSULIN-LIKE 3"/>
    <property type="match status" value="1"/>
</dbReference>
<name>W5M4F4_LEPOC</name>
<dbReference type="GeneTree" id="ENSGT00940000174859"/>
<comment type="similarity">
    <text evidence="2 11">Belongs to the insulin family.</text>
</comment>
<feature type="signal peptide" evidence="13">
    <location>
        <begin position="1"/>
        <end position="21"/>
    </location>
</feature>
<dbReference type="PROSITE" id="PS00262">
    <property type="entry name" value="INSULIN"/>
    <property type="match status" value="1"/>
</dbReference>
<dbReference type="GO" id="GO:0005615">
    <property type="term" value="C:extracellular space"/>
    <property type="evidence" value="ECO:0000318"/>
    <property type="project" value="GO_Central"/>
</dbReference>
<evidence type="ECO:0000256" key="4">
    <source>
        <dbReference type="ARBA" id="ARBA00022525"/>
    </source>
</evidence>
<dbReference type="eggNOG" id="ENOG502S7EX">
    <property type="taxonomic scope" value="Eukaryota"/>
</dbReference>
<dbReference type="OrthoDB" id="6330326at2759"/>
<dbReference type="PANTHER" id="PTHR10423">
    <property type="entry name" value="INSULIN-LIKE 3"/>
    <property type="match status" value="1"/>
</dbReference>
<comment type="subcellular location">
    <subcellularLocation>
        <location evidence="1 11">Secreted</location>
    </subcellularLocation>
</comment>
<sequence>MPRWFSSFLFLLVVWHSGARTQDNRVKLCGREFIRMVVTSCGSSRLKRSTPESDQPRVNPYWKLLERLTSDELNDWEDPGTSVTTVTWSSPAGDLAGEPGPLPPRERTSSMSRVPRESRAEGDPSVPAQTFLPLTGSSRSRREVGPAGVCCRSGCTLSELVQYC</sequence>
<feature type="domain" description="Insulin-like" evidence="14">
    <location>
        <begin position="26"/>
        <end position="164"/>
    </location>
</feature>
<dbReference type="CTD" id="3640"/>
<proteinExistence type="inferred from homology"/>
<dbReference type="CDD" id="cd00101">
    <property type="entry name" value="IlGF_like"/>
    <property type="match status" value="1"/>
</dbReference>
<dbReference type="SUPFAM" id="SSF56994">
    <property type="entry name" value="Insulin-like"/>
    <property type="match status" value="1"/>
</dbReference>
<keyword evidence="5" id="KW-0165">Cleavage on pair of basic residues</keyword>
<protein>
    <recommendedName>
        <fullName evidence="3">Insulin-like 3</fullName>
    </recommendedName>
    <alternativeName>
        <fullName evidence="10">Leydig insulin-like peptide</fullName>
    </alternativeName>
    <alternativeName>
        <fullName evidence="9">Relaxin-like factor</fullName>
    </alternativeName>
</protein>
<evidence type="ECO:0000256" key="3">
    <source>
        <dbReference type="ARBA" id="ARBA00014427"/>
    </source>
</evidence>
<dbReference type="InterPro" id="IPR022353">
    <property type="entry name" value="Insulin_CS"/>
</dbReference>
<evidence type="ECO:0000256" key="8">
    <source>
        <dbReference type="ARBA" id="ARBA00025288"/>
    </source>
</evidence>
<comment type="function">
    <text evidence="8">Seems to play a role in testicular function. May be a trophic hormone with a role in testicular descent in fetal life. Is a ligand for LGR8 receptor.</text>
</comment>
<dbReference type="Pfam" id="PF00049">
    <property type="entry name" value="Insulin"/>
    <property type="match status" value="1"/>
</dbReference>
<evidence type="ECO:0000256" key="13">
    <source>
        <dbReference type="SAM" id="SignalP"/>
    </source>
</evidence>
<dbReference type="InParanoid" id="W5M4F4"/>
<dbReference type="GO" id="GO:0007193">
    <property type="term" value="P:adenylate cyclase-inhibiting G protein-coupled receptor signaling pathway"/>
    <property type="evidence" value="ECO:0000318"/>
    <property type="project" value="GO_Central"/>
</dbReference>
<dbReference type="OMA" id="ESTECNR"/>
<evidence type="ECO:0000256" key="2">
    <source>
        <dbReference type="ARBA" id="ARBA00009034"/>
    </source>
</evidence>
<accession>W5M4F4</accession>
<dbReference type="HOGENOM" id="CLU_120043_0_0_1"/>
<evidence type="ECO:0000313" key="15">
    <source>
        <dbReference type="Ensembl" id="ENSLOCP00000003262.1"/>
    </source>
</evidence>
<evidence type="ECO:0000256" key="6">
    <source>
        <dbReference type="ARBA" id="ARBA00022729"/>
    </source>
</evidence>
<evidence type="ECO:0000256" key="11">
    <source>
        <dbReference type="RuleBase" id="RU000406"/>
    </source>
</evidence>
<reference evidence="15" key="3">
    <citation type="submission" date="2025-09" db="UniProtKB">
        <authorList>
            <consortium name="Ensembl"/>
        </authorList>
    </citation>
    <scope>IDENTIFICATION</scope>
</reference>
<keyword evidence="4 11" id="KW-0964">Secreted</keyword>
<dbReference type="InterPro" id="IPR043387">
    <property type="entry name" value="INSL3/INSL4"/>
</dbReference>
<evidence type="ECO:0000256" key="5">
    <source>
        <dbReference type="ARBA" id="ARBA00022685"/>
    </source>
</evidence>
<keyword evidence="7" id="KW-1015">Disulfide bond</keyword>
<dbReference type="KEGG" id="loc:102687514"/>
<feature type="compositionally biased region" description="Basic and acidic residues" evidence="12">
    <location>
        <begin position="104"/>
        <end position="122"/>
    </location>
</feature>
<dbReference type="SMART" id="SM00078">
    <property type="entry name" value="IlGF"/>
    <property type="match status" value="1"/>
</dbReference>
<dbReference type="FunCoup" id="W5M4F4">
    <property type="interactions" value="17"/>
</dbReference>
<feature type="region of interest" description="Disordered" evidence="12">
    <location>
        <begin position="74"/>
        <end position="145"/>
    </location>
</feature>
<evidence type="ECO:0000256" key="7">
    <source>
        <dbReference type="ARBA" id="ARBA00023157"/>
    </source>
</evidence>
<evidence type="ECO:0000313" key="16">
    <source>
        <dbReference type="Proteomes" id="UP000018468"/>
    </source>
</evidence>
<evidence type="ECO:0000256" key="1">
    <source>
        <dbReference type="ARBA" id="ARBA00004613"/>
    </source>
</evidence>
<evidence type="ECO:0000256" key="9">
    <source>
        <dbReference type="ARBA" id="ARBA00032209"/>
    </source>
</evidence>
<reference evidence="16" key="1">
    <citation type="submission" date="2011-12" db="EMBL/GenBank/DDBJ databases">
        <title>The Draft Genome of Lepisosteus oculatus.</title>
        <authorList>
            <consortium name="The Broad Institute Genome Assembly &amp; Analysis Group"/>
            <consortium name="Computational R&amp;D Group"/>
            <consortium name="and Sequencing Platform"/>
            <person name="Di Palma F."/>
            <person name="Alfoldi J."/>
            <person name="Johnson J."/>
            <person name="Berlin A."/>
            <person name="Gnerre S."/>
            <person name="Jaffe D."/>
            <person name="MacCallum I."/>
            <person name="Young S."/>
            <person name="Walker B.J."/>
            <person name="Lander E.S."/>
            <person name="Lindblad-Toh K."/>
        </authorList>
    </citation>
    <scope>NUCLEOTIDE SEQUENCE [LARGE SCALE GENOMIC DNA]</scope>
</reference>
<dbReference type="InterPro" id="IPR016179">
    <property type="entry name" value="Insulin-like"/>
</dbReference>
<dbReference type="Ensembl" id="ENSLOCT00000003269.1">
    <property type="protein sequence ID" value="ENSLOCP00000003262.1"/>
    <property type="gene ID" value="ENSLOCG00000002776.1"/>
</dbReference>
<dbReference type="Bgee" id="ENSLOCG00000002776">
    <property type="expression patterns" value="Expressed in bone element and 3 other cell types or tissues"/>
</dbReference>
<dbReference type="InterPro" id="IPR036438">
    <property type="entry name" value="Insulin-like_sf"/>
</dbReference>
<evidence type="ECO:0000256" key="12">
    <source>
        <dbReference type="SAM" id="MobiDB-lite"/>
    </source>
</evidence>
<dbReference type="STRING" id="7918.ENSLOCP00000003262"/>
<keyword evidence="6 13" id="KW-0732">Signal</keyword>
<dbReference type="GeneID" id="102687514"/>
<evidence type="ECO:0000256" key="10">
    <source>
        <dbReference type="ARBA" id="ARBA00032881"/>
    </source>
</evidence>
<feature type="compositionally biased region" description="Polar residues" evidence="12">
    <location>
        <begin position="81"/>
        <end position="90"/>
    </location>
</feature>
<dbReference type="Gene3D" id="1.10.100.10">
    <property type="entry name" value="Insulin-like"/>
    <property type="match status" value="1"/>
</dbReference>
<dbReference type="Proteomes" id="UP000018468">
    <property type="component" value="Linkage group LG19"/>
</dbReference>
<evidence type="ECO:0000259" key="14">
    <source>
        <dbReference type="SMART" id="SM00078"/>
    </source>
</evidence>
<feature type="chain" id="PRO_5004865638" description="Insulin-like 3" evidence="13">
    <location>
        <begin position="22"/>
        <end position="164"/>
    </location>
</feature>
<dbReference type="GO" id="GO:0005179">
    <property type="term" value="F:hormone activity"/>
    <property type="evidence" value="ECO:0007669"/>
    <property type="project" value="InterPro"/>
</dbReference>
<dbReference type="EMBL" id="AHAT01011201">
    <property type="status" value="NOT_ANNOTATED_CDS"/>
    <property type="molecule type" value="Genomic_DNA"/>
</dbReference>
<keyword evidence="16" id="KW-1185">Reference proteome</keyword>